<keyword evidence="1" id="KW-0812">Transmembrane</keyword>
<evidence type="ECO:0000313" key="3">
    <source>
        <dbReference type="EMBL" id="MCJ1959816.1"/>
    </source>
</evidence>
<proteinExistence type="predicted"/>
<feature type="transmembrane region" description="Helical" evidence="1">
    <location>
        <begin position="137"/>
        <end position="157"/>
    </location>
</feature>
<dbReference type="RefSeq" id="WP_226635559.1">
    <property type="nucleotide sequence ID" value="NZ_JALHAT010000003.1"/>
</dbReference>
<feature type="transmembrane region" description="Helical" evidence="1">
    <location>
        <begin position="228"/>
        <end position="248"/>
    </location>
</feature>
<feature type="domain" description="DUF1206" evidence="2">
    <location>
        <begin position="185"/>
        <end position="251"/>
    </location>
</feature>
<evidence type="ECO:0000313" key="4">
    <source>
        <dbReference type="Proteomes" id="UP001162802"/>
    </source>
</evidence>
<gene>
    <name evidence="3" type="ORF">MTR65_03895</name>
</gene>
<evidence type="ECO:0000259" key="2">
    <source>
        <dbReference type="Pfam" id="PF06724"/>
    </source>
</evidence>
<keyword evidence="1" id="KW-1133">Transmembrane helix</keyword>
<evidence type="ECO:0000256" key="1">
    <source>
        <dbReference type="SAM" id="Phobius"/>
    </source>
</evidence>
<dbReference type="EMBL" id="JALHAT010000003">
    <property type="protein sequence ID" value="MCJ1959816.1"/>
    <property type="molecule type" value="Genomic_DNA"/>
</dbReference>
<feature type="domain" description="DUF1206" evidence="2">
    <location>
        <begin position="14"/>
        <end position="80"/>
    </location>
</feature>
<comment type="caution">
    <text evidence="3">The sequence shown here is derived from an EMBL/GenBank/DDBJ whole genome shotgun (WGS) entry which is preliminary data.</text>
</comment>
<feature type="transmembrane region" description="Helical" evidence="1">
    <location>
        <begin position="12"/>
        <end position="31"/>
    </location>
</feature>
<organism evidence="3 4">
    <name type="scientific">Novosphingobium mangrovi</name>
    <name type="common">ex Hu et al. 2023</name>
    <dbReference type="NCBI Taxonomy" id="2930094"/>
    <lineage>
        <taxon>Bacteria</taxon>
        <taxon>Pseudomonadati</taxon>
        <taxon>Pseudomonadota</taxon>
        <taxon>Alphaproteobacteria</taxon>
        <taxon>Sphingomonadales</taxon>
        <taxon>Sphingomonadaceae</taxon>
        <taxon>Novosphingobium</taxon>
    </lineage>
</organism>
<protein>
    <submittedName>
        <fullName evidence="3">DUF1206 domain-containing protein</fullName>
    </submittedName>
</protein>
<feature type="transmembrane region" description="Helical" evidence="1">
    <location>
        <begin position="178"/>
        <end position="202"/>
    </location>
</feature>
<feature type="domain" description="DUF1206" evidence="2">
    <location>
        <begin position="97"/>
        <end position="164"/>
    </location>
</feature>
<dbReference type="Pfam" id="PF06724">
    <property type="entry name" value="DUF1206"/>
    <property type="match status" value="3"/>
</dbReference>
<accession>A0ABT0A9I0</accession>
<dbReference type="Proteomes" id="UP001162802">
    <property type="component" value="Unassembled WGS sequence"/>
</dbReference>
<feature type="transmembrane region" description="Helical" evidence="1">
    <location>
        <begin position="96"/>
        <end position="117"/>
    </location>
</feature>
<name>A0ABT0A9I0_9SPHN</name>
<feature type="transmembrane region" description="Helical" evidence="1">
    <location>
        <begin position="51"/>
        <end position="75"/>
    </location>
</feature>
<dbReference type="InterPro" id="IPR009597">
    <property type="entry name" value="DUF1206"/>
</dbReference>
<keyword evidence="1" id="KW-0472">Membrane</keyword>
<keyword evidence="4" id="KW-1185">Reference proteome</keyword>
<sequence>MIDRSEKIVWLARLGFVARGVVYALLGYLALSSSSSQTVSSGQSGVLGYIQHIPGGVPILFAASAGLLGYALFRFSSAFLDIENRGTDAKGIATRTGHLCSGVLHLGLAWSALQFAIGSKQSAGDRTHDMVSTALGFELGPLALAIAGVALVTGALFQAREAITLGFMKWVSPRAPTWSCWLGRAGYAARAVVYLLIGWSLLRSAWSENSSEARSVGGAILDLREMGAVHTAVAAGLLLFGLFSLIIARYRIIPDPGRKFHAARQALS</sequence>
<reference evidence="3" key="1">
    <citation type="submission" date="2022-03" db="EMBL/GenBank/DDBJ databases">
        <title>Identification of a novel bacterium isolated from mangrove sediments.</title>
        <authorList>
            <person name="Pan X."/>
        </authorList>
    </citation>
    <scope>NUCLEOTIDE SEQUENCE</scope>
    <source>
        <strain evidence="3">B2637</strain>
    </source>
</reference>